<evidence type="ECO:0000313" key="3">
    <source>
        <dbReference type="Proteomes" id="UP000249185"/>
    </source>
</evidence>
<feature type="transmembrane region" description="Helical" evidence="1">
    <location>
        <begin position="34"/>
        <end position="59"/>
    </location>
</feature>
<protein>
    <submittedName>
        <fullName evidence="2">Uncharacterized protein</fullName>
    </submittedName>
</protein>
<dbReference type="Proteomes" id="UP000249185">
    <property type="component" value="Unassembled WGS sequence"/>
</dbReference>
<proteinExistence type="predicted"/>
<reference evidence="2 3" key="1">
    <citation type="submission" date="2017-08" db="EMBL/GenBank/DDBJ databases">
        <title>Infants hospitalized years apart are colonized by the same room-sourced microbial strains.</title>
        <authorList>
            <person name="Brooks B."/>
            <person name="Olm M.R."/>
            <person name="Firek B.A."/>
            <person name="Baker R."/>
            <person name="Thomas B.C."/>
            <person name="Morowitz M.J."/>
            <person name="Banfield J.F."/>
        </authorList>
    </citation>
    <scope>NUCLEOTIDE SEQUENCE [LARGE SCALE GENOMIC DNA]</scope>
    <source>
        <strain evidence="2">S2_005_002_R2_34</strain>
    </source>
</reference>
<evidence type="ECO:0000256" key="1">
    <source>
        <dbReference type="SAM" id="Phobius"/>
    </source>
</evidence>
<gene>
    <name evidence="2" type="ORF">DI556_13255</name>
</gene>
<evidence type="ECO:0000313" key="2">
    <source>
        <dbReference type="EMBL" id="PZQ48777.1"/>
    </source>
</evidence>
<keyword evidence="1" id="KW-0472">Membrane</keyword>
<organism evidence="2 3">
    <name type="scientific">Rhodovulum sulfidophilum</name>
    <name type="common">Rhodobacter sulfidophilus</name>
    <dbReference type="NCBI Taxonomy" id="35806"/>
    <lineage>
        <taxon>Bacteria</taxon>
        <taxon>Pseudomonadati</taxon>
        <taxon>Pseudomonadota</taxon>
        <taxon>Alphaproteobacteria</taxon>
        <taxon>Rhodobacterales</taxon>
        <taxon>Paracoccaceae</taxon>
        <taxon>Rhodovulum</taxon>
    </lineage>
</organism>
<keyword evidence="1" id="KW-1133">Transmembrane helix</keyword>
<keyword evidence="1" id="KW-0812">Transmembrane</keyword>
<name>A0A2W5PVH1_RHOSU</name>
<comment type="caution">
    <text evidence="2">The sequence shown here is derived from an EMBL/GenBank/DDBJ whole genome shotgun (WGS) entry which is preliminary data.</text>
</comment>
<sequence>MRCRWSIIVFELYVIVDCLTEGLSRLGAAFPATIVGAFALGAAGIAAGAALPVIARVAVSRFLRCSRNRA</sequence>
<dbReference type="AlphaFoldDB" id="A0A2W5PVH1"/>
<accession>A0A2W5PVH1</accession>
<dbReference type="EMBL" id="QFPW01000010">
    <property type="protein sequence ID" value="PZQ48777.1"/>
    <property type="molecule type" value="Genomic_DNA"/>
</dbReference>